<reference evidence="4" key="1">
    <citation type="submission" date="2021-10" db="EMBL/GenBank/DDBJ databases">
        <title>Marinomonas pontica sp. nov., isolated from the Black Sea.</title>
        <authorList>
            <person name="Zhao L.-H."/>
            <person name="Xue J.-H."/>
        </authorList>
    </citation>
    <scope>NUCLEOTIDE SEQUENCE</scope>
    <source>
        <strain evidence="4">E8</strain>
    </source>
</reference>
<dbReference type="InterPro" id="IPR008040">
    <property type="entry name" value="Hydant_A_N"/>
</dbReference>
<dbReference type="InterPro" id="IPR043129">
    <property type="entry name" value="ATPase_NBD"/>
</dbReference>
<keyword evidence="5" id="KW-1185">Reference proteome</keyword>
<dbReference type="AlphaFoldDB" id="A0A9X1INB5"/>
<name>A0A9X1INB5_9GAMM</name>
<dbReference type="InterPro" id="IPR049517">
    <property type="entry name" value="ACX-like_C"/>
</dbReference>
<dbReference type="InterPro" id="IPR045079">
    <property type="entry name" value="Oxoprolinase-like"/>
</dbReference>
<feature type="domain" description="Hydantoinase A/oxoprolinase" evidence="1">
    <location>
        <begin position="204"/>
        <end position="498"/>
    </location>
</feature>
<evidence type="ECO:0000313" key="5">
    <source>
        <dbReference type="Proteomes" id="UP001139095"/>
    </source>
</evidence>
<dbReference type="Pfam" id="PF01968">
    <property type="entry name" value="Hydantoinase_A"/>
    <property type="match status" value="1"/>
</dbReference>
<dbReference type="RefSeq" id="WP_226753295.1">
    <property type="nucleotide sequence ID" value="NZ_JAJATW010000003.1"/>
</dbReference>
<evidence type="ECO:0000259" key="1">
    <source>
        <dbReference type="Pfam" id="PF01968"/>
    </source>
</evidence>
<organism evidence="4 5">
    <name type="scientific">Marinomonas algarum</name>
    <dbReference type="NCBI Taxonomy" id="2883105"/>
    <lineage>
        <taxon>Bacteria</taxon>
        <taxon>Pseudomonadati</taxon>
        <taxon>Pseudomonadota</taxon>
        <taxon>Gammaproteobacteria</taxon>
        <taxon>Oceanospirillales</taxon>
        <taxon>Oceanospirillaceae</taxon>
        <taxon>Marinomonas</taxon>
    </lineage>
</organism>
<evidence type="ECO:0000259" key="3">
    <source>
        <dbReference type="Pfam" id="PF19278"/>
    </source>
</evidence>
<comment type="caution">
    <text evidence="4">The sequence shown here is derived from an EMBL/GenBank/DDBJ whole genome shotgun (WGS) entry which is preliminary data.</text>
</comment>
<dbReference type="GO" id="GO:0006749">
    <property type="term" value="P:glutathione metabolic process"/>
    <property type="evidence" value="ECO:0007669"/>
    <property type="project" value="TreeGrafter"/>
</dbReference>
<feature type="domain" description="Acetophenone carboxylase-like C-terminal" evidence="3">
    <location>
        <begin position="517"/>
        <end position="680"/>
    </location>
</feature>
<dbReference type="PANTHER" id="PTHR11365">
    <property type="entry name" value="5-OXOPROLINASE RELATED"/>
    <property type="match status" value="1"/>
</dbReference>
<gene>
    <name evidence="4" type="ORF">LG368_03245</name>
</gene>
<dbReference type="GO" id="GO:0017168">
    <property type="term" value="F:5-oxoprolinase (ATP-hydrolyzing) activity"/>
    <property type="evidence" value="ECO:0007669"/>
    <property type="project" value="TreeGrafter"/>
</dbReference>
<dbReference type="EMBL" id="JAJATW010000003">
    <property type="protein sequence ID" value="MCB5160913.1"/>
    <property type="molecule type" value="Genomic_DNA"/>
</dbReference>
<dbReference type="Pfam" id="PF19278">
    <property type="entry name" value="Hydant_A_C"/>
    <property type="match status" value="1"/>
</dbReference>
<evidence type="ECO:0000313" key="4">
    <source>
        <dbReference type="EMBL" id="MCB5160913.1"/>
    </source>
</evidence>
<dbReference type="PANTHER" id="PTHR11365:SF23">
    <property type="entry name" value="HYPOTHETICAL 5-OXOPROLINASE (EUROFUNG)-RELATED"/>
    <property type="match status" value="1"/>
</dbReference>
<protein>
    <submittedName>
        <fullName evidence="4">Hydantoinase/oxoprolinase family protein</fullName>
    </submittedName>
</protein>
<dbReference type="Pfam" id="PF05378">
    <property type="entry name" value="Hydant_A_N"/>
    <property type="match status" value="1"/>
</dbReference>
<proteinExistence type="predicted"/>
<evidence type="ECO:0000259" key="2">
    <source>
        <dbReference type="Pfam" id="PF05378"/>
    </source>
</evidence>
<dbReference type="GO" id="GO:0005829">
    <property type="term" value="C:cytosol"/>
    <property type="evidence" value="ECO:0007669"/>
    <property type="project" value="TreeGrafter"/>
</dbReference>
<dbReference type="Proteomes" id="UP001139095">
    <property type="component" value="Unassembled WGS sequence"/>
</dbReference>
<sequence>MTQQQARVGVDIGGTFTDIALDLNGTLFTGKVLTNYHQPEQAILDGIHLVCERAGIAETDITTVIHGTTLVTNSLIERRGARTAFITTDGFRDVVEMRTENRFEQYDLNLTLPTPLVKRTDRYTVKERVSASGDVITDIDPSELAALVERIVAEGYEAIAVGFIHSYANDVNEVTVQKAFAKAAPELSVSISSHVSPQMREFQRFNTVIANAYVRPQVAAYLGRLVERLKATGVTCPVFMMHSAGGLISVDTASEFPVRLLESGPAGGAIFAAKFAASYGENQVVSFDMGGTTAKICLIEDGKPKTANTFEVARTYRFAKGSGMPLSTPVVEMVEIGAGGGSIAHVDDMKQIRVGPKSAASEPGPACYQRGGQHPTVTDANLLLGRLDPDLFAGGDIPLSVPLAGEAMTNKVASVAGLDQEQAAFGVTEVVDENMANAARVHTVENGKEIGNFAMIAFGGGAPLHACRLCEKLSMDYLVIPPGAGVGSAIGFLNAPFSYEATKGMYQRLTEFDPQRINALLSSLRAEALEFVQRGAGDIDTTTRVQAFMRYTGQGGEIAIDIDYKDYVASDVETFRTQFEAGYHRLFGRTIDGLGIEITNWSITVASTLAPVEPITLRRSGKQIAITKTREFFDAALRKVVTAAEVQRHTLQPGDAVSGPAVIVEDETSTIVTTGYTVVAQDDKSMLLVNKKIMGAI</sequence>
<feature type="domain" description="Hydantoinase/oxoprolinase N-terminal" evidence="2">
    <location>
        <begin position="7"/>
        <end position="180"/>
    </location>
</feature>
<dbReference type="SUPFAM" id="SSF53067">
    <property type="entry name" value="Actin-like ATPase domain"/>
    <property type="match status" value="1"/>
</dbReference>
<dbReference type="InterPro" id="IPR002821">
    <property type="entry name" value="Hydantoinase_A"/>
</dbReference>
<accession>A0A9X1INB5</accession>